<dbReference type="Proteomes" id="UP000267159">
    <property type="component" value="Unassembled WGS sequence"/>
</dbReference>
<evidence type="ECO:0000313" key="1">
    <source>
        <dbReference type="EMBL" id="GFH85048.1"/>
    </source>
</evidence>
<reference evidence="3 6" key="2">
    <citation type="submission" date="2019-03" db="EMBL/GenBank/DDBJ databases">
        <title>Diversity of the mouse oral microbiome.</title>
        <authorList>
            <person name="Joseph S."/>
            <person name="Aduse-Opoku J."/>
            <person name="Curtis M."/>
            <person name="Wade W."/>
            <person name="Hashim A."/>
        </authorList>
    </citation>
    <scope>NUCLEOTIDE SEQUENCE [LARGE SCALE GENOMIC DNA]</scope>
    <source>
        <strain evidence="3 6">P2318</strain>
    </source>
</reference>
<evidence type="ECO:0000313" key="7">
    <source>
        <dbReference type="Proteomes" id="UP000305751"/>
    </source>
</evidence>
<reference evidence="2 5" key="1">
    <citation type="submission" date="2018-09" db="EMBL/GenBank/DDBJ databases">
        <title>Murine metabolic-syndrome-specific gut microbial biobank.</title>
        <authorList>
            <person name="Liu C."/>
        </authorList>
    </citation>
    <scope>NUCLEOTIDE SEQUENCE [LARGE SCALE GENOMIC DNA]</scope>
    <source>
        <strain evidence="2 5">0.1X-D8-26</strain>
    </source>
</reference>
<keyword evidence="7" id="KW-1185">Reference proteome</keyword>
<dbReference type="EMBL" id="BLLS01000005">
    <property type="protein sequence ID" value="GFH85048.1"/>
    <property type="molecule type" value="Genomic_DNA"/>
</dbReference>
<organism evidence="2 5">
    <name type="scientific">Bacteroides acidifaciens</name>
    <dbReference type="NCBI Taxonomy" id="85831"/>
    <lineage>
        <taxon>Bacteria</taxon>
        <taxon>Pseudomonadati</taxon>
        <taxon>Bacteroidota</taxon>
        <taxon>Bacteroidia</taxon>
        <taxon>Bacteroidales</taxon>
        <taxon>Bacteroidaceae</taxon>
        <taxon>Bacteroides</taxon>
    </lineage>
</organism>
<proteinExistence type="predicted"/>
<comment type="caution">
    <text evidence="2">The sequence shown here is derived from an EMBL/GenBank/DDBJ whole genome shotgun (WGS) entry which is preliminary data.</text>
</comment>
<reference evidence="1 8" key="4">
    <citation type="journal article" date="2020" name="Microbiome">
        <title>Single-cell genomics of uncultured bacteria reveals dietary fiber responders in the mouse gut microbiota.</title>
        <authorList>
            <person name="Chijiiwa R."/>
            <person name="Hosokawa M."/>
            <person name="Kogawa M."/>
            <person name="Nishikawa Y."/>
            <person name="Ide K."/>
            <person name="Sakanashi C."/>
            <person name="Takahashi K."/>
            <person name="Takeyama H."/>
        </authorList>
    </citation>
    <scope>NUCLEOTIDE SEQUENCE [LARGE SCALE GENOMIC DNA]</scope>
    <source>
        <strain evidence="1">IMSAGC_001</strain>
    </source>
</reference>
<dbReference type="EMBL" id="SPPV01000012">
    <property type="protein sequence ID" value="TFU50339.1"/>
    <property type="molecule type" value="Genomic_DNA"/>
</dbReference>
<gene>
    <name evidence="2" type="ORF">D7Y07_01975</name>
    <name evidence="3" type="ORF">E4T97_07100</name>
    <name evidence="4" type="ORF">E5356_02700</name>
    <name evidence="1" type="ORF">IMSAGC001_00444</name>
</gene>
<dbReference type="OrthoDB" id="1070184at2"/>
<protein>
    <submittedName>
        <fullName evidence="2">Uncharacterized protein</fullName>
    </submittedName>
</protein>
<evidence type="ECO:0000313" key="5">
    <source>
        <dbReference type="Proteomes" id="UP000267159"/>
    </source>
</evidence>
<dbReference type="Pfam" id="PF19555">
    <property type="entry name" value="DUF6078"/>
    <property type="match status" value="1"/>
</dbReference>
<reference evidence="4 7" key="3">
    <citation type="submission" date="2019-04" db="EMBL/GenBank/DDBJ databases">
        <title>Microbes associate with the intestines of laboratory mice.</title>
        <authorList>
            <person name="Navarre W."/>
            <person name="Wong E."/>
            <person name="Huang K."/>
            <person name="Tropini C."/>
            <person name="Ng K."/>
            <person name="Yu B."/>
        </authorList>
    </citation>
    <scope>NUCLEOTIDE SEQUENCE [LARGE SCALE GENOMIC DNA]</scope>
    <source>
        <strain evidence="4 7">NM70_E10</strain>
    </source>
</reference>
<dbReference type="Proteomes" id="UP000491181">
    <property type="component" value="Unassembled WGS sequence"/>
</dbReference>
<name>A0A3L7Z2E8_9BACE</name>
<dbReference type="EMBL" id="RAZM01000003">
    <property type="protein sequence ID" value="RLT81594.1"/>
    <property type="molecule type" value="Genomic_DNA"/>
</dbReference>
<evidence type="ECO:0000313" key="8">
    <source>
        <dbReference type="Proteomes" id="UP000491181"/>
    </source>
</evidence>
<accession>A0A3L7Z2E8</accession>
<evidence type="ECO:0000313" key="4">
    <source>
        <dbReference type="EMBL" id="TGY07903.1"/>
    </source>
</evidence>
<dbReference type="InterPro" id="IPR045724">
    <property type="entry name" value="DUF6078"/>
</dbReference>
<sequence length="146" mass="16815">MTSHFDFSEVPYSFGLCAAENCPKASTCLRRIAMQYAPVNRIFLPTMNPNRIIAGKGKCDYYCSNEKTRFALGFTRTANALTVRMASTFRYRMISYFGRKNYYLKRRGALKITPAEQIHVINVAKELGVVLNDYFDGYVEEYNWNA</sequence>
<evidence type="ECO:0000313" key="2">
    <source>
        <dbReference type="EMBL" id="RLT81594.1"/>
    </source>
</evidence>
<evidence type="ECO:0000313" key="6">
    <source>
        <dbReference type="Proteomes" id="UP000298073"/>
    </source>
</evidence>
<dbReference type="Proteomes" id="UP000298073">
    <property type="component" value="Unassembled WGS sequence"/>
</dbReference>
<dbReference type="AlphaFoldDB" id="A0A3L7Z2E8"/>
<evidence type="ECO:0000313" key="3">
    <source>
        <dbReference type="EMBL" id="TFU50339.1"/>
    </source>
</evidence>
<dbReference type="RefSeq" id="WP_121765733.1">
    <property type="nucleotide sequence ID" value="NZ_BLLS01000005.1"/>
</dbReference>
<dbReference type="EMBL" id="SRZA01000004">
    <property type="protein sequence ID" value="TGY07903.1"/>
    <property type="molecule type" value="Genomic_DNA"/>
</dbReference>
<dbReference type="Proteomes" id="UP000305751">
    <property type="component" value="Unassembled WGS sequence"/>
</dbReference>